<evidence type="ECO:0000256" key="4">
    <source>
        <dbReference type="ARBA" id="ARBA00012538"/>
    </source>
</evidence>
<comment type="function">
    <text evidence="9">Probably involved in the osmoprotection via the biosynthesis of trehalose. Catalyzes the transfer of glucose from UDP-alpha-D-glucose (UDP-Glc) to D-glucose 6-phosphate (Glc-6-P) to form trehalose-6-phosphate. Acts with retention of the anomeric configuration of the UDP-sugar donor.</text>
</comment>
<dbReference type="PANTHER" id="PTHR10788">
    <property type="entry name" value="TREHALOSE-6-PHOSPHATE SYNTHASE"/>
    <property type="match status" value="1"/>
</dbReference>
<dbReference type="UniPathway" id="UPA00299"/>
<evidence type="ECO:0000313" key="11">
    <source>
        <dbReference type="Proteomes" id="UP000054978"/>
    </source>
</evidence>
<evidence type="ECO:0000256" key="8">
    <source>
        <dbReference type="ARBA" id="ARBA00048039"/>
    </source>
</evidence>
<dbReference type="RefSeq" id="WP_087048526.1">
    <property type="nucleotide sequence ID" value="NZ_FCOB02000028.1"/>
</dbReference>
<dbReference type="AlphaFoldDB" id="A0A158D9W5"/>
<dbReference type="NCBIfam" id="TIGR02400">
    <property type="entry name" value="trehalose_OtsA"/>
    <property type="match status" value="1"/>
</dbReference>
<proteinExistence type="inferred from homology"/>
<dbReference type="STRING" id="1777144.AWB83_05179"/>
<evidence type="ECO:0000256" key="2">
    <source>
        <dbReference type="ARBA" id="ARBA00008799"/>
    </source>
</evidence>
<comment type="pathway">
    <text evidence="1 9">Glycan biosynthesis; trehalose biosynthesis.</text>
</comment>
<gene>
    <name evidence="10" type="ORF">AWB83_05179</name>
</gene>
<dbReference type="GO" id="GO:0005992">
    <property type="term" value="P:trehalose biosynthetic process"/>
    <property type="evidence" value="ECO:0007669"/>
    <property type="project" value="UniProtKB-UniRule"/>
</dbReference>
<evidence type="ECO:0000313" key="10">
    <source>
        <dbReference type="EMBL" id="SAK91150.1"/>
    </source>
</evidence>
<organism evidence="10 11">
    <name type="scientific">Caballeronia ptereochthonis</name>
    <dbReference type="NCBI Taxonomy" id="1777144"/>
    <lineage>
        <taxon>Bacteria</taxon>
        <taxon>Pseudomonadati</taxon>
        <taxon>Pseudomonadota</taxon>
        <taxon>Betaproteobacteria</taxon>
        <taxon>Burkholderiales</taxon>
        <taxon>Burkholderiaceae</taxon>
        <taxon>Caballeronia</taxon>
    </lineage>
</organism>
<dbReference type="InterPro" id="IPR012766">
    <property type="entry name" value="Trehalose_OtsA"/>
</dbReference>
<keyword evidence="7 9" id="KW-0808">Transferase</keyword>
<dbReference type="PANTHER" id="PTHR10788:SF106">
    <property type="entry name" value="BCDNA.GH08860"/>
    <property type="match status" value="1"/>
</dbReference>
<dbReference type="EMBL" id="FCOB02000028">
    <property type="protein sequence ID" value="SAK91150.1"/>
    <property type="molecule type" value="Genomic_DNA"/>
</dbReference>
<dbReference type="OrthoDB" id="9815690at2"/>
<evidence type="ECO:0000256" key="5">
    <source>
        <dbReference type="ARBA" id="ARBA00018539"/>
    </source>
</evidence>
<dbReference type="Proteomes" id="UP000054978">
    <property type="component" value="Unassembled WGS sequence"/>
</dbReference>
<dbReference type="EC" id="2.4.1.15" evidence="4 9"/>
<protein>
    <recommendedName>
        <fullName evidence="5 9">Trehalose-6-phosphate synthase</fullName>
        <ecNumber evidence="4 9">2.4.1.15</ecNumber>
    </recommendedName>
    <alternativeName>
        <fullName evidence="9">Osmoregulatory trehalose synthesis protein A</fullName>
    </alternativeName>
    <alternativeName>
        <fullName evidence="9">UDP-glucose-glucosephosphate glucosyltransferase</fullName>
    </alternativeName>
</protein>
<accession>A0A158D9W5</accession>
<evidence type="ECO:0000256" key="1">
    <source>
        <dbReference type="ARBA" id="ARBA00005199"/>
    </source>
</evidence>
<dbReference type="CDD" id="cd03788">
    <property type="entry name" value="GT20_TPS"/>
    <property type="match status" value="1"/>
</dbReference>
<reference evidence="10" key="1">
    <citation type="submission" date="2016-01" db="EMBL/GenBank/DDBJ databases">
        <authorList>
            <person name="Peeters C."/>
        </authorList>
    </citation>
    <scope>NUCLEOTIDE SEQUENCE [LARGE SCALE GENOMIC DNA]</scope>
    <source>
        <strain evidence="10">LMG 29326</strain>
    </source>
</reference>
<sequence>MSRLVVVSNRTGDPRNPAAGGLAVAVGESLRQTGGLWFGWSGKIQDEHGDEKAHYDDVHAQTVGDVQLVTLDLSRRDYETYYLGYANSVLWPVFHYRLDLADFDIRFVAGYRRVNELFARKLLPLLRSDDLIWVHDYHLIPLAAALRALGCGNRIGFFLHIPMPPPLIMAAIPEHEWLMKSLFAYDLVGLQSESDVTHFCHYVESEAHAERLSRERLRAFNRTLRVGAYPIGIDIDEFVRLAEAKDGRDMFLRMREEYSRRRLLLGVDRLDYSKGLPQRVEAFRELLARYPENRNRATLIQIASPSREKVGAYDDLRRQMDSLCGAINGDYGELDWMPVRYIHRNVARKRLPGLYRASRVALVTPLRDGMNLVAKEFIAAQDPADPGMLVLSRFAGAAEQLKEALLVNPYDIEGTAQAIERALTMSADERIQRHDALLSRIRKHDVHWWCSTFLQALKHVEQDVACGPTPHHEGL</sequence>
<dbReference type="Gene3D" id="3.40.50.2000">
    <property type="entry name" value="Glycogen Phosphorylase B"/>
    <property type="match status" value="2"/>
</dbReference>
<comment type="subunit">
    <text evidence="3 9">Homotetramer.</text>
</comment>
<comment type="caution">
    <text evidence="10">The sequence shown here is derived from an EMBL/GenBank/DDBJ whole genome shotgun (WGS) entry which is preliminary data.</text>
</comment>
<evidence type="ECO:0000256" key="6">
    <source>
        <dbReference type="ARBA" id="ARBA00022676"/>
    </source>
</evidence>
<dbReference type="Pfam" id="PF00982">
    <property type="entry name" value="Glyco_transf_20"/>
    <property type="match status" value="1"/>
</dbReference>
<evidence type="ECO:0000256" key="3">
    <source>
        <dbReference type="ARBA" id="ARBA00011881"/>
    </source>
</evidence>
<dbReference type="GO" id="GO:0003825">
    <property type="term" value="F:alpha,alpha-trehalose-phosphate synthase (UDP-forming) activity"/>
    <property type="evidence" value="ECO:0007669"/>
    <property type="project" value="UniProtKB-UniRule"/>
</dbReference>
<evidence type="ECO:0000256" key="7">
    <source>
        <dbReference type="ARBA" id="ARBA00022679"/>
    </source>
</evidence>
<name>A0A158D9W5_9BURK</name>
<keyword evidence="6 9" id="KW-0328">Glycosyltransferase</keyword>
<keyword evidence="11" id="KW-1185">Reference proteome</keyword>
<dbReference type="InterPro" id="IPR001830">
    <property type="entry name" value="Glyco_trans_20"/>
</dbReference>
<comment type="catalytic activity">
    <reaction evidence="8 9">
        <text>D-glucose 6-phosphate + UDP-alpha-D-glucose = alpha,alpha-trehalose 6-phosphate + UDP + H(+)</text>
        <dbReference type="Rhea" id="RHEA:18889"/>
        <dbReference type="ChEBI" id="CHEBI:15378"/>
        <dbReference type="ChEBI" id="CHEBI:58223"/>
        <dbReference type="ChEBI" id="CHEBI:58429"/>
        <dbReference type="ChEBI" id="CHEBI:58885"/>
        <dbReference type="ChEBI" id="CHEBI:61548"/>
        <dbReference type="EC" id="2.4.1.15"/>
    </reaction>
</comment>
<evidence type="ECO:0000256" key="9">
    <source>
        <dbReference type="RuleBase" id="RU362045"/>
    </source>
</evidence>
<dbReference type="SUPFAM" id="SSF53756">
    <property type="entry name" value="UDP-Glycosyltransferase/glycogen phosphorylase"/>
    <property type="match status" value="1"/>
</dbReference>
<comment type="similarity">
    <text evidence="2 9">Belongs to the glycosyltransferase 20 family.</text>
</comment>